<dbReference type="Proteomes" id="UP001054889">
    <property type="component" value="Unassembled WGS sequence"/>
</dbReference>
<name>A0AAV5CDF7_ELECO</name>
<feature type="compositionally biased region" description="Basic and acidic residues" evidence="1">
    <location>
        <begin position="79"/>
        <end position="90"/>
    </location>
</feature>
<feature type="region of interest" description="Disordered" evidence="1">
    <location>
        <begin position="42"/>
        <end position="61"/>
    </location>
</feature>
<keyword evidence="3" id="KW-1185">Reference proteome</keyword>
<feature type="region of interest" description="Disordered" evidence="1">
    <location>
        <begin position="66"/>
        <end position="130"/>
    </location>
</feature>
<sequence>MSEVRISRKRIGVTQHRHIREVFSRISQLCRVMVQALNTNETFGYAPGTRPPPPLAAQLRRPRFLRVAPRLRSASSSSSERRVSDRDPFRHRLRRESSPTTAPAAGAAVASPPQPGPDSASGLAKRLGQV</sequence>
<organism evidence="2 3">
    <name type="scientific">Eleusine coracana subsp. coracana</name>
    <dbReference type="NCBI Taxonomy" id="191504"/>
    <lineage>
        <taxon>Eukaryota</taxon>
        <taxon>Viridiplantae</taxon>
        <taxon>Streptophyta</taxon>
        <taxon>Embryophyta</taxon>
        <taxon>Tracheophyta</taxon>
        <taxon>Spermatophyta</taxon>
        <taxon>Magnoliopsida</taxon>
        <taxon>Liliopsida</taxon>
        <taxon>Poales</taxon>
        <taxon>Poaceae</taxon>
        <taxon>PACMAD clade</taxon>
        <taxon>Chloridoideae</taxon>
        <taxon>Cynodonteae</taxon>
        <taxon>Eleusininae</taxon>
        <taxon>Eleusine</taxon>
    </lineage>
</organism>
<evidence type="ECO:0000313" key="2">
    <source>
        <dbReference type="EMBL" id="GJM96124.1"/>
    </source>
</evidence>
<comment type="caution">
    <text evidence="2">The sequence shown here is derived from an EMBL/GenBank/DDBJ whole genome shotgun (WGS) entry which is preliminary data.</text>
</comment>
<reference evidence="2" key="1">
    <citation type="journal article" date="2018" name="DNA Res.">
        <title>Multiple hybrid de novo genome assembly of finger millet, an orphan allotetraploid crop.</title>
        <authorList>
            <person name="Hatakeyama M."/>
            <person name="Aluri S."/>
            <person name="Balachadran M.T."/>
            <person name="Sivarajan S.R."/>
            <person name="Patrignani A."/>
            <person name="Gruter S."/>
            <person name="Poveda L."/>
            <person name="Shimizu-Inatsugi R."/>
            <person name="Baeten J."/>
            <person name="Francoijs K.J."/>
            <person name="Nataraja K.N."/>
            <person name="Reddy Y.A.N."/>
            <person name="Phadnis S."/>
            <person name="Ravikumar R.L."/>
            <person name="Schlapbach R."/>
            <person name="Sreeman S.M."/>
            <person name="Shimizu K.K."/>
        </authorList>
    </citation>
    <scope>NUCLEOTIDE SEQUENCE</scope>
</reference>
<feature type="compositionally biased region" description="Low complexity" evidence="1">
    <location>
        <begin position="98"/>
        <end position="111"/>
    </location>
</feature>
<protein>
    <submittedName>
        <fullName evidence="2">Uncharacterized protein</fullName>
    </submittedName>
</protein>
<reference evidence="2" key="2">
    <citation type="submission" date="2021-12" db="EMBL/GenBank/DDBJ databases">
        <title>Resequencing data analysis of finger millet.</title>
        <authorList>
            <person name="Hatakeyama M."/>
            <person name="Aluri S."/>
            <person name="Balachadran M.T."/>
            <person name="Sivarajan S.R."/>
            <person name="Poveda L."/>
            <person name="Shimizu-Inatsugi R."/>
            <person name="Schlapbach R."/>
            <person name="Sreeman S.M."/>
            <person name="Shimizu K.K."/>
        </authorList>
    </citation>
    <scope>NUCLEOTIDE SEQUENCE</scope>
</reference>
<feature type="compositionally biased region" description="Low complexity" evidence="1">
    <location>
        <begin position="66"/>
        <end position="78"/>
    </location>
</feature>
<gene>
    <name evidence="2" type="primary">ga12936</name>
    <name evidence="2" type="ORF">PR202_ga12936</name>
</gene>
<evidence type="ECO:0000313" key="3">
    <source>
        <dbReference type="Proteomes" id="UP001054889"/>
    </source>
</evidence>
<accession>A0AAV5CDF7</accession>
<proteinExistence type="predicted"/>
<dbReference type="EMBL" id="BQKI01000006">
    <property type="protein sequence ID" value="GJM96124.1"/>
    <property type="molecule type" value="Genomic_DNA"/>
</dbReference>
<dbReference type="AlphaFoldDB" id="A0AAV5CDF7"/>
<evidence type="ECO:0000256" key="1">
    <source>
        <dbReference type="SAM" id="MobiDB-lite"/>
    </source>
</evidence>